<sequence length="572" mass="64550">MEMNALTWCMVRSLVTGFCAMSRCFPFPPPGYEKKGRRDDVVDLLEKEKQREKKHKKEKRDKEKKESKEKREKEGKDGKHKEKKDKKEKHRDKRKDKDRDKDKEKDKNKNNTVDEKGFPGQTEGPNAGKLHQKEIKQKDKKDILFEEKLTKQFAGNNGEKARETNNHLAEENKDSKFLQELGRRIKDNDGGAGNQLAQKEFGRRIKEEGAGAGNQFVQKFGNADHKKDEEAVRLVAKGSGPWPDGKEKLKDKSVNDRKIDGQGILAEARPIGSAAVQNHAGNFHSRVDTVPRSFEKSFDKAVEPPMEARETSKEKKDDKRGEKRKDRDKEKKGHGKDKDRDKEKKKEKAKEQTEHKNTEQNKFKESNKGGPIGTNSLTQVPRNSLENAVSGENLKKRKDIESNGVLHANHNWPSKVPRPSSSSHPLTENGRTVKPCQSSIPLASNSPGAATNLKVDNKEHKKNGIIEVRPSAVSPIKTITSTVPADPVAKEASAKPPHPDLKYLSQVYSVPKMDEWSCFDDQEWLFSSSSSSLQEKKPAVESSVVGETPQVWAEALHIEPADVYALPYVIPY</sequence>
<feature type="compositionally biased region" description="Basic residues" evidence="1">
    <location>
        <begin position="81"/>
        <end position="94"/>
    </location>
</feature>
<feature type="chain" id="PRO_5032933015" evidence="2">
    <location>
        <begin position="25"/>
        <end position="572"/>
    </location>
</feature>
<protein>
    <submittedName>
        <fullName evidence="3">Myb-like protein X</fullName>
    </submittedName>
</protein>
<keyword evidence="4" id="KW-1185">Reference proteome</keyword>
<organism evidence="3 4">
    <name type="scientific">Senna tora</name>
    <dbReference type="NCBI Taxonomy" id="362788"/>
    <lineage>
        <taxon>Eukaryota</taxon>
        <taxon>Viridiplantae</taxon>
        <taxon>Streptophyta</taxon>
        <taxon>Embryophyta</taxon>
        <taxon>Tracheophyta</taxon>
        <taxon>Spermatophyta</taxon>
        <taxon>Magnoliopsida</taxon>
        <taxon>eudicotyledons</taxon>
        <taxon>Gunneridae</taxon>
        <taxon>Pentapetalae</taxon>
        <taxon>rosids</taxon>
        <taxon>fabids</taxon>
        <taxon>Fabales</taxon>
        <taxon>Fabaceae</taxon>
        <taxon>Caesalpinioideae</taxon>
        <taxon>Cassia clade</taxon>
        <taxon>Senna</taxon>
    </lineage>
</organism>
<evidence type="ECO:0000313" key="3">
    <source>
        <dbReference type="EMBL" id="KAF7837023.1"/>
    </source>
</evidence>
<feature type="compositionally biased region" description="Basic and acidic residues" evidence="1">
    <location>
        <begin position="285"/>
        <end position="367"/>
    </location>
</feature>
<gene>
    <name evidence="3" type="ORF">G2W53_005505</name>
</gene>
<dbReference type="PANTHER" id="PTHR34660">
    <property type="entry name" value="MYB-LIKE PROTEIN X"/>
    <property type="match status" value="1"/>
</dbReference>
<keyword evidence="2" id="KW-0732">Signal</keyword>
<feature type="region of interest" description="Disordered" evidence="1">
    <location>
        <begin position="26"/>
        <end position="174"/>
    </location>
</feature>
<feature type="compositionally biased region" description="Basic and acidic residues" evidence="1">
    <location>
        <begin position="95"/>
        <end position="117"/>
    </location>
</feature>
<dbReference type="PANTHER" id="PTHR34660:SF3">
    <property type="entry name" value="RRM DOMAIN-CONTAINING PROTEIN"/>
    <property type="match status" value="1"/>
</dbReference>
<dbReference type="OrthoDB" id="1913135at2759"/>
<comment type="caution">
    <text evidence="3">The sequence shown here is derived from an EMBL/GenBank/DDBJ whole genome shotgun (WGS) entry which is preliminary data.</text>
</comment>
<dbReference type="EMBL" id="JAAIUW010000003">
    <property type="protein sequence ID" value="KAF7837023.1"/>
    <property type="molecule type" value="Genomic_DNA"/>
</dbReference>
<feature type="compositionally biased region" description="Polar residues" evidence="1">
    <location>
        <begin position="373"/>
        <end position="387"/>
    </location>
</feature>
<accession>A0A834X221</accession>
<feature type="region of interest" description="Disordered" evidence="1">
    <location>
        <begin position="276"/>
        <end position="457"/>
    </location>
</feature>
<feature type="compositionally biased region" description="Basic and acidic residues" evidence="1">
    <location>
        <begin position="32"/>
        <end position="51"/>
    </location>
</feature>
<evidence type="ECO:0000256" key="1">
    <source>
        <dbReference type="SAM" id="MobiDB-lite"/>
    </source>
</evidence>
<name>A0A834X221_9FABA</name>
<reference evidence="3" key="1">
    <citation type="submission" date="2020-09" db="EMBL/GenBank/DDBJ databases">
        <title>Genome-Enabled Discovery of Anthraquinone Biosynthesis in Senna tora.</title>
        <authorList>
            <person name="Kang S.-H."/>
            <person name="Pandey R.P."/>
            <person name="Lee C.-M."/>
            <person name="Sim J.-S."/>
            <person name="Jeong J.-T."/>
            <person name="Choi B.-S."/>
            <person name="Jung M."/>
            <person name="Ginzburg D."/>
            <person name="Zhao K."/>
            <person name="Won S.Y."/>
            <person name="Oh T.-J."/>
            <person name="Yu Y."/>
            <person name="Kim N.-H."/>
            <person name="Lee O.R."/>
            <person name="Lee T.-H."/>
            <person name="Bashyal P."/>
            <person name="Kim T.-S."/>
            <person name="Lee W.-H."/>
            <person name="Kawkins C."/>
            <person name="Kim C.-K."/>
            <person name="Kim J.S."/>
            <person name="Ahn B.O."/>
            <person name="Rhee S.Y."/>
            <person name="Sohng J.K."/>
        </authorList>
    </citation>
    <scope>NUCLEOTIDE SEQUENCE</scope>
    <source>
        <tissue evidence="3">Leaf</tissue>
    </source>
</reference>
<feature type="compositionally biased region" description="Basic and acidic residues" evidence="1">
    <location>
        <begin position="60"/>
        <end position="80"/>
    </location>
</feature>
<dbReference type="Proteomes" id="UP000634136">
    <property type="component" value="Unassembled WGS sequence"/>
</dbReference>
<evidence type="ECO:0000256" key="2">
    <source>
        <dbReference type="SAM" id="SignalP"/>
    </source>
</evidence>
<feature type="compositionally biased region" description="Polar residues" evidence="1">
    <location>
        <begin position="419"/>
        <end position="449"/>
    </location>
</feature>
<evidence type="ECO:0000313" key="4">
    <source>
        <dbReference type="Proteomes" id="UP000634136"/>
    </source>
</evidence>
<proteinExistence type="predicted"/>
<feature type="compositionally biased region" description="Basic and acidic residues" evidence="1">
    <location>
        <begin position="131"/>
        <end position="150"/>
    </location>
</feature>
<feature type="compositionally biased region" description="Basic and acidic residues" evidence="1">
    <location>
        <begin position="159"/>
        <end position="174"/>
    </location>
</feature>
<feature type="signal peptide" evidence="2">
    <location>
        <begin position="1"/>
        <end position="24"/>
    </location>
</feature>
<dbReference type="AlphaFoldDB" id="A0A834X221"/>